<evidence type="ECO:0000313" key="3">
    <source>
        <dbReference type="Proteomes" id="UP001230915"/>
    </source>
</evidence>
<evidence type="ECO:0000313" key="2">
    <source>
        <dbReference type="EMBL" id="MDQ7918094.1"/>
    </source>
</evidence>
<keyword evidence="3" id="KW-1185">Reference proteome</keyword>
<name>A0ABU1A310_9FLAO</name>
<organism evidence="2 3">
    <name type="scientific">Mesonia profundi</name>
    <dbReference type="NCBI Taxonomy" id="3070998"/>
    <lineage>
        <taxon>Bacteria</taxon>
        <taxon>Pseudomonadati</taxon>
        <taxon>Bacteroidota</taxon>
        <taxon>Flavobacteriia</taxon>
        <taxon>Flavobacteriales</taxon>
        <taxon>Flavobacteriaceae</taxon>
        <taxon>Mesonia</taxon>
    </lineage>
</organism>
<evidence type="ECO:0008006" key="4">
    <source>
        <dbReference type="Google" id="ProtNLM"/>
    </source>
</evidence>
<sequence length="207" mass="23484">MRHLYSILIFALAFSAKAQSVVEKMMEVSHLQEFHFKVDEVFSFSISTNPNTKYLKIKSFSEGEYAQNIGIHFTEENKEMKIQAVFPEDLSSGYDKLSAHKVFSVRLEIEIPEDKTVVIQSDLASVYGNGNYEFFEAELTSGRCELSQFSGKAIIHTFKGDIELHTSERNVKAVSNHGEVNLDSYFKKGDQISLKSIDGDINVKHEE</sequence>
<evidence type="ECO:0000256" key="1">
    <source>
        <dbReference type="SAM" id="SignalP"/>
    </source>
</evidence>
<dbReference type="Proteomes" id="UP001230915">
    <property type="component" value="Unassembled WGS sequence"/>
</dbReference>
<gene>
    <name evidence="2" type="ORF">RBU60_10940</name>
</gene>
<feature type="signal peptide" evidence="1">
    <location>
        <begin position="1"/>
        <end position="18"/>
    </location>
</feature>
<keyword evidence="1" id="KW-0732">Signal</keyword>
<feature type="chain" id="PRO_5045685021" description="Adhesin domain-containing protein" evidence="1">
    <location>
        <begin position="19"/>
        <end position="207"/>
    </location>
</feature>
<comment type="caution">
    <text evidence="2">The sequence shown here is derived from an EMBL/GenBank/DDBJ whole genome shotgun (WGS) entry which is preliminary data.</text>
</comment>
<accession>A0ABU1A310</accession>
<protein>
    <recommendedName>
        <fullName evidence="4">Adhesin domain-containing protein</fullName>
    </recommendedName>
</protein>
<reference evidence="2 3" key="1">
    <citation type="submission" date="2023-08" db="EMBL/GenBank/DDBJ databases">
        <title>Mesonia sp. MT50, isolated from deep-sea sediment of the Mariana Trench.</title>
        <authorList>
            <person name="Fu H."/>
        </authorList>
    </citation>
    <scope>NUCLEOTIDE SEQUENCE [LARGE SCALE GENOMIC DNA]</scope>
    <source>
        <strain evidence="2 3">MT50</strain>
    </source>
</reference>
<proteinExistence type="predicted"/>
<dbReference type="EMBL" id="JAVHUL010000031">
    <property type="protein sequence ID" value="MDQ7918094.1"/>
    <property type="molecule type" value="Genomic_DNA"/>
</dbReference>
<dbReference type="RefSeq" id="WP_308865055.1">
    <property type="nucleotide sequence ID" value="NZ_JAVHUL010000031.1"/>
</dbReference>